<dbReference type="SUPFAM" id="SSF81383">
    <property type="entry name" value="F-box domain"/>
    <property type="match status" value="1"/>
</dbReference>
<reference evidence="3" key="1">
    <citation type="submission" date="2018-04" db="EMBL/GenBank/DDBJ databases">
        <title>WGS assembly of Panicum hallii.</title>
        <authorList>
            <person name="Lovell J."/>
            <person name="Jenkins J."/>
            <person name="Lowry D."/>
            <person name="Mamidi S."/>
            <person name="Sreedasyam A."/>
            <person name="Weng X."/>
            <person name="Barry K."/>
            <person name="Bonette J."/>
            <person name="Campitelli B."/>
            <person name="Daum C."/>
            <person name="Gordon S."/>
            <person name="Gould B."/>
            <person name="Lipzen A."/>
            <person name="Macqueen A."/>
            <person name="Palacio-Mejia J."/>
            <person name="Plott C."/>
            <person name="Shakirov E."/>
            <person name="Shu S."/>
            <person name="Yoshinaga Y."/>
            <person name="Zane M."/>
            <person name="Rokhsar D."/>
            <person name="Grimwood J."/>
            <person name="Schmutz J."/>
            <person name="Juenger T."/>
        </authorList>
    </citation>
    <scope>NUCLEOTIDE SEQUENCE [LARGE SCALE GENOMIC DNA]</scope>
    <source>
        <strain evidence="3">FIL2</strain>
    </source>
</reference>
<name>A0A2T8I4D2_9POAL</name>
<dbReference type="Gramene" id="PVH32509">
    <property type="protein sequence ID" value="PVH32509"/>
    <property type="gene ID" value="PAHAL_9G416300"/>
</dbReference>
<dbReference type="InterPro" id="IPR056592">
    <property type="entry name" value="Beta-prop_At3g26010-like"/>
</dbReference>
<protein>
    <recommendedName>
        <fullName evidence="2">F-box domain-containing protein</fullName>
    </recommendedName>
</protein>
<feature type="region of interest" description="Disordered" evidence="1">
    <location>
        <begin position="1"/>
        <end position="32"/>
    </location>
</feature>
<evidence type="ECO:0000313" key="3">
    <source>
        <dbReference type="EMBL" id="PVH32509.1"/>
    </source>
</evidence>
<proteinExistence type="predicted"/>
<dbReference type="AlphaFoldDB" id="A0A2T8I4D2"/>
<gene>
    <name evidence="3" type="ORF">PAHAL_9G416300</name>
</gene>
<dbReference type="SMART" id="SM00256">
    <property type="entry name" value="FBOX"/>
    <property type="match status" value="1"/>
</dbReference>
<dbReference type="PROSITE" id="PS50181">
    <property type="entry name" value="FBOX"/>
    <property type="match status" value="1"/>
</dbReference>
<dbReference type="CDD" id="cd22157">
    <property type="entry name" value="F-box_AtFBW1-like"/>
    <property type="match status" value="1"/>
</dbReference>
<dbReference type="PANTHER" id="PTHR35546">
    <property type="entry name" value="F-BOX PROTEIN INTERACTION DOMAIN PROTEIN-RELATED"/>
    <property type="match status" value="1"/>
</dbReference>
<dbReference type="InterPro" id="IPR055290">
    <property type="entry name" value="At3g26010-like"/>
</dbReference>
<dbReference type="InterPro" id="IPR036047">
    <property type="entry name" value="F-box-like_dom_sf"/>
</dbReference>
<accession>A0A2T8I4D2</accession>
<dbReference type="Pfam" id="PF24750">
    <property type="entry name" value="b-prop_At3g26010-like"/>
    <property type="match status" value="1"/>
</dbReference>
<dbReference type="Gene3D" id="1.20.1280.50">
    <property type="match status" value="1"/>
</dbReference>
<dbReference type="Proteomes" id="UP000243499">
    <property type="component" value="Chromosome 9"/>
</dbReference>
<evidence type="ECO:0000256" key="1">
    <source>
        <dbReference type="SAM" id="MobiDB-lite"/>
    </source>
</evidence>
<sequence>MEEGFSPNMLGKIRPSSTRGSPSPETSPFPISPRLARAAAGEMESGEGGGCRLPEELLVEILRRLPYRSLCRTRCVSRSWRDLSHHPEHRIRLPQDLAGLLYTNHAPSPLHGDFAVPFAPAGSSPFPGLGFLPCGARALPLDCCNGLLLCRGGGSGGCHYVCNPATGKFTTLPEPASGFQALALAGFEPHGASPRFHVLNFARTVPVQRVFFDDDFEESNDDTLSDDGDAYGGRELFDSCEESSKYCVQGLEVFSSETGKWVESHVCRESRVRLVEGMGSVFIDGFVNLLTHERKVLAVDPAGQACRLISLPVSSWFGLVGCLGQSQGFLQYAAQEDCSCTMMQIWTLKDFEKGVWMLKHRFEIEVAPQTKILFDYAGNTLCSEIFYVVVFHPERDLVFLPVEGYKLLSYNLINTEVKEICKLEPETRPRFLLYVPSYADFVK</sequence>
<dbReference type="EMBL" id="CM008054">
    <property type="protein sequence ID" value="PVH32509.1"/>
    <property type="molecule type" value="Genomic_DNA"/>
</dbReference>
<feature type="compositionally biased region" description="Polar residues" evidence="1">
    <location>
        <begin position="15"/>
        <end position="24"/>
    </location>
</feature>
<dbReference type="PANTHER" id="PTHR35546:SF116">
    <property type="entry name" value="F-BOX DOMAIN-CONTAINING PROTEIN"/>
    <property type="match status" value="1"/>
</dbReference>
<evidence type="ECO:0000259" key="2">
    <source>
        <dbReference type="PROSITE" id="PS50181"/>
    </source>
</evidence>
<feature type="domain" description="F-box" evidence="2">
    <location>
        <begin position="52"/>
        <end position="93"/>
    </location>
</feature>
<dbReference type="Pfam" id="PF00646">
    <property type="entry name" value="F-box"/>
    <property type="match status" value="1"/>
</dbReference>
<dbReference type="InterPro" id="IPR001810">
    <property type="entry name" value="F-box_dom"/>
</dbReference>
<organism evidence="3">
    <name type="scientific">Panicum hallii</name>
    <dbReference type="NCBI Taxonomy" id="206008"/>
    <lineage>
        <taxon>Eukaryota</taxon>
        <taxon>Viridiplantae</taxon>
        <taxon>Streptophyta</taxon>
        <taxon>Embryophyta</taxon>
        <taxon>Tracheophyta</taxon>
        <taxon>Spermatophyta</taxon>
        <taxon>Magnoliopsida</taxon>
        <taxon>Liliopsida</taxon>
        <taxon>Poales</taxon>
        <taxon>Poaceae</taxon>
        <taxon>PACMAD clade</taxon>
        <taxon>Panicoideae</taxon>
        <taxon>Panicodae</taxon>
        <taxon>Paniceae</taxon>
        <taxon>Panicinae</taxon>
        <taxon>Panicum</taxon>
        <taxon>Panicum sect. Panicum</taxon>
    </lineage>
</organism>